<dbReference type="GO" id="GO:0015562">
    <property type="term" value="F:efflux transmembrane transporter activity"/>
    <property type="evidence" value="ECO:0007669"/>
    <property type="project" value="TreeGrafter"/>
</dbReference>
<keyword evidence="4" id="KW-1185">Reference proteome</keyword>
<name>A0A1H3GKJ7_ALLWA</name>
<dbReference type="Gene3D" id="2.40.30.170">
    <property type="match status" value="1"/>
</dbReference>
<proteinExistence type="inferred from homology"/>
<dbReference type="InterPro" id="IPR006143">
    <property type="entry name" value="RND_pump_MFP"/>
</dbReference>
<dbReference type="Proteomes" id="UP000198672">
    <property type="component" value="Unassembled WGS sequence"/>
</dbReference>
<reference evidence="4" key="1">
    <citation type="submission" date="2016-10" db="EMBL/GenBank/DDBJ databases">
        <authorList>
            <person name="Varghese N."/>
            <person name="Submissions S."/>
        </authorList>
    </citation>
    <scope>NUCLEOTIDE SEQUENCE [LARGE SCALE GENOMIC DNA]</scope>
    <source>
        <strain evidence="4">DSM 173</strain>
    </source>
</reference>
<dbReference type="Gene3D" id="2.40.50.100">
    <property type="match status" value="1"/>
</dbReference>
<dbReference type="OrthoDB" id="9778796at2"/>
<dbReference type="PANTHER" id="PTHR30469">
    <property type="entry name" value="MULTIDRUG RESISTANCE PROTEIN MDTA"/>
    <property type="match status" value="1"/>
</dbReference>
<dbReference type="InterPro" id="IPR058792">
    <property type="entry name" value="Beta-barrel_RND_2"/>
</dbReference>
<evidence type="ECO:0000313" key="3">
    <source>
        <dbReference type="EMBL" id="SDY03821.1"/>
    </source>
</evidence>
<protein>
    <submittedName>
        <fullName evidence="3">RND family efflux transporter, MFP subunit</fullName>
    </submittedName>
</protein>
<sequence length="209" mass="22395">MAGRLTALAVGLGERFAAGATLARFDCAEQQARLDMATAERAAAQATHEAKRRMQELKQAGKVEVALAAGALEKAQAQVKLLRVQLEYCSLKAPFAGRVVKLAAKAYQSVAVAQPLLEIVSDGPLKLRVNVPARWVNWLQPGARFDVMIDETGKRYPAQVSTLNGRIDAVSQTVEIEAKMLNHAPELLPGMSGTAQFHPSLSPSPNPSS</sequence>
<dbReference type="STRING" id="61595.SAMN05421644_12543"/>
<dbReference type="SUPFAM" id="SSF111369">
    <property type="entry name" value="HlyD-like secretion proteins"/>
    <property type="match status" value="1"/>
</dbReference>
<comment type="similarity">
    <text evidence="1">Belongs to the membrane fusion protein (MFP) (TC 8.A.1) family.</text>
</comment>
<gene>
    <name evidence="3" type="ORF">SAMN05421644_12543</name>
</gene>
<dbReference type="NCBIfam" id="TIGR01730">
    <property type="entry name" value="RND_mfp"/>
    <property type="match status" value="1"/>
</dbReference>
<evidence type="ECO:0000256" key="1">
    <source>
        <dbReference type="ARBA" id="ARBA00009477"/>
    </source>
</evidence>
<evidence type="ECO:0000259" key="2">
    <source>
        <dbReference type="Pfam" id="PF25954"/>
    </source>
</evidence>
<dbReference type="Gene3D" id="1.10.287.470">
    <property type="entry name" value="Helix hairpin bin"/>
    <property type="match status" value="1"/>
</dbReference>
<dbReference type="Pfam" id="PF25954">
    <property type="entry name" value="Beta-barrel_RND_2"/>
    <property type="match status" value="1"/>
</dbReference>
<dbReference type="GO" id="GO:1990281">
    <property type="term" value="C:efflux pump complex"/>
    <property type="evidence" value="ECO:0007669"/>
    <property type="project" value="TreeGrafter"/>
</dbReference>
<evidence type="ECO:0000313" key="4">
    <source>
        <dbReference type="Proteomes" id="UP000198672"/>
    </source>
</evidence>
<accession>A0A1H3GKJ7</accession>
<organism evidence="3 4">
    <name type="scientific">Allochromatium warmingii</name>
    <name type="common">Chromatium warmingii</name>
    <dbReference type="NCBI Taxonomy" id="61595"/>
    <lineage>
        <taxon>Bacteria</taxon>
        <taxon>Pseudomonadati</taxon>
        <taxon>Pseudomonadota</taxon>
        <taxon>Gammaproteobacteria</taxon>
        <taxon>Chromatiales</taxon>
        <taxon>Chromatiaceae</taxon>
        <taxon>Allochromatium</taxon>
    </lineage>
</organism>
<dbReference type="EMBL" id="FNOW01000025">
    <property type="protein sequence ID" value="SDY03821.1"/>
    <property type="molecule type" value="Genomic_DNA"/>
</dbReference>
<dbReference type="AlphaFoldDB" id="A0A1H3GKJ7"/>
<feature type="domain" description="CusB-like beta-barrel" evidence="2">
    <location>
        <begin position="127"/>
        <end position="199"/>
    </location>
</feature>
<dbReference type="PANTHER" id="PTHR30469:SF15">
    <property type="entry name" value="HLYD FAMILY OF SECRETION PROTEINS"/>
    <property type="match status" value="1"/>
</dbReference>